<keyword evidence="1" id="KW-0175">Coiled coil</keyword>
<gene>
    <name evidence="4" type="ORF">ACFQLX_21930</name>
</gene>
<dbReference type="SUPFAM" id="SSF50370">
    <property type="entry name" value="Ricin B-like lectins"/>
    <property type="match status" value="1"/>
</dbReference>
<dbReference type="Pfam" id="PF14440">
    <property type="entry name" value="XOO_2897-deam"/>
    <property type="match status" value="1"/>
</dbReference>
<feature type="coiled-coil region" evidence="1">
    <location>
        <begin position="1074"/>
        <end position="1101"/>
    </location>
</feature>
<protein>
    <submittedName>
        <fullName evidence="4">Nucleic acid/nucleotide deaminase domain-containing protein</fullName>
    </submittedName>
</protein>
<comment type="caution">
    <text evidence="4">The sequence shown here is derived from an EMBL/GenBank/DDBJ whole genome shotgun (WGS) entry which is preliminary data.</text>
</comment>
<dbReference type="EMBL" id="JBHSZO010000042">
    <property type="protein sequence ID" value="MFC7220795.1"/>
    <property type="molecule type" value="Genomic_DNA"/>
</dbReference>
<dbReference type="PROSITE" id="PS50231">
    <property type="entry name" value="RICIN_B_LECTIN"/>
    <property type="match status" value="1"/>
</dbReference>
<dbReference type="InterPro" id="IPR035992">
    <property type="entry name" value="Ricin_B-like_lectins"/>
</dbReference>
<feature type="region of interest" description="Disordered" evidence="2">
    <location>
        <begin position="640"/>
        <end position="731"/>
    </location>
</feature>
<organism evidence="4 5">
    <name type="scientific">Streptomyces polyrhachis</name>
    <dbReference type="NCBI Taxonomy" id="1282885"/>
    <lineage>
        <taxon>Bacteria</taxon>
        <taxon>Bacillati</taxon>
        <taxon>Actinomycetota</taxon>
        <taxon>Actinomycetes</taxon>
        <taxon>Kitasatosporales</taxon>
        <taxon>Streptomycetaceae</taxon>
        <taxon>Streptomyces</taxon>
    </lineage>
</organism>
<evidence type="ECO:0000256" key="1">
    <source>
        <dbReference type="SAM" id="Coils"/>
    </source>
</evidence>
<dbReference type="Gene3D" id="2.80.10.50">
    <property type="match status" value="1"/>
</dbReference>
<dbReference type="CDD" id="cd00161">
    <property type="entry name" value="beta-trefoil_Ricin-like"/>
    <property type="match status" value="1"/>
</dbReference>
<reference evidence="5" key="1">
    <citation type="journal article" date="2019" name="Int. J. Syst. Evol. Microbiol.">
        <title>The Global Catalogue of Microorganisms (GCM) 10K type strain sequencing project: providing services to taxonomists for standard genome sequencing and annotation.</title>
        <authorList>
            <consortium name="The Broad Institute Genomics Platform"/>
            <consortium name="The Broad Institute Genome Sequencing Center for Infectious Disease"/>
            <person name="Wu L."/>
            <person name="Ma J."/>
        </authorList>
    </citation>
    <scope>NUCLEOTIDE SEQUENCE [LARGE SCALE GENOMIC DNA]</scope>
    <source>
        <strain evidence="5">CGMCC 1.13681</strain>
    </source>
</reference>
<dbReference type="Proteomes" id="UP001596413">
    <property type="component" value="Unassembled WGS sequence"/>
</dbReference>
<evidence type="ECO:0000256" key="2">
    <source>
        <dbReference type="SAM" id="MobiDB-lite"/>
    </source>
</evidence>
<sequence length="1484" mass="154058">MDPASDYDWYVDTTAEQLRQDQCLMTEVLRMGGPSMAAIGKDGLNKTPELLHELANRDYWDDTPLAAAYATDKAAALTELDALDTLHDSWKAPLSGLETPGGYTVAGFHWPPGTSGDGGQTFHQQTGLLQWVADQYSKSDGDFYEDTTAPADAATVQAVKALGQPLYGSDPDPGLPTNEWNRQYDLHRAYEYLTDPGGLESVGADNARLFLSSGGFPRTAPAPGTAEYRIAVEDLKSRFAACAWRDPLDPEKALGSLTATAAAEWQQEITSQATQRNQILVSNKTATQALTAGSKAMGKLLGHSWVADHLTQWLDYWSSGGIGWLGTSPFTIQVPGATGKCLGVQGGATTSGTAVEVVTCDNTTAQQWSIFEGNSNGAILRNEKSYKCLDVATNGTKIQIWTCDSTTTQPWQFNPRATTTLKNVKLGKCLNFPTFTNGQDALAATCNTTTNQKVTPKVSAHNGTIPASTQFTKAQAGLTAARSGALAQLAEVNKQATSAVNAAAASNTAEQAAYAIADAKGAPRGRGLLVGQQKAQVTQGASAALAALAKAAATAEAATRAAVADSETIAQRALTQAAQSKAEFRRQAAYTAELQAKAAADAARLHRDAAKKDKETAEAKLVETLSAEADAKAAAAEAHAKRLKAEAEEATAKKEKETAEAKQAEAAQHRQNAEAEAVKANDAKNAAEASEATAVARKNDAEAARDRAKELRDDAWDAAQKADAERAKADAKEAYAEAHAADSNAQEARAAADAADAQATAAEAAASRARTEADAATQAAADADAAAIRAEAAAKRARAAADDAQAAKLKADAAVRTATSAAADAIDAAEHAVSEANFAVKAADEAEAQAKTAKSEADAAQVEADKAMVTAAKAAGFAHITAQAAVDAGNAAAQVAAPANDAIQLGSPYVTKDSAAGLVVLTGQASKTIAAQQQAVADAHAVNAAEEAAAAQAIATQAQGDAKAAYQHAANAAGYAAQARGYSKEALTYAAAAATAAAKAQQSLARTIGYQAQATADALAADQAAGRAEGHAEAARASADQAALDAAAARTAASQADQAAADARAAADRADVAATAAEEAAKQAQEYAESAQQAAEAAENAGNAKQIETGTVLDENGISIKGLFYVVKHIEQVGDTQVLSKTSGCDGWWNHLVYDGDCTINAKIGYKADLDLYLCTTDVIANTCPSDVTVYLGEHTTGTLYNEVEHTITIAEYQKDIDPVDILFGSWIRCFHKLTPATDGGSWGGCGWALVDVATLLAGKVLRPIADAVRAIDAAAKTGIGFTDAFKALRTLGLADDVVARIGSRAMDALVQFCTRSRATMLLTTSASVPGDECIGLILYNSDELSHMAYQFRTESGFYGASHNVAVARVPGWNDPKTGDLVVASSSFSGHSETAILDMLKAKGFDPRQITALYSERQPCGDCASELAAALKEGTPISWSVPYFAGIESGAKELLAEYIKKAGGAHLANSLSEARQEEEENLHG</sequence>
<dbReference type="Pfam" id="PF00652">
    <property type="entry name" value="Ricin_B_lectin"/>
    <property type="match status" value="1"/>
</dbReference>
<evidence type="ECO:0000313" key="4">
    <source>
        <dbReference type="EMBL" id="MFC7220795.1"/>
    </source>
</evidence>
<feature type="coiled-coil region" evidence="1">
    <location>
        <begin position="836"/>
        <end position="863"/>
    </location>
</feature>
<name>A0ABW2GJ48_9ACTN</name>
<dbReference type="SMART" id="SM00458">
    <property type="entry name" value="RICIN"/>
    <property type="match status" value="1"/>
</dbReference>
<proteinExistence type="predicted"/>
<dbReference type="InterPro" id="IPR000772">
    <property type="entry name" value="Ricin_B_lectin"/>
</dbReference>
<dbReference type="InterPro" id="IPR032722">
    <property type="entry name" value="Deaminase_XOO_2897"/>
</dbReference>
<feature type="compositionally biased region" description="Basic and acidic residues" evidence="2">
    <location>
        <begin position="697"/>
        <end position="731"/>
    </location>
</feature>
<feature type="compositionally biased region" description="Low complexity" evidence="2">
    <location>
        <begin position="683"/>
        <end position="696"/>
    </location>
</feature>
<evidence type="ECO:0000259" key="3">
    <source>
        <dbReference type="SMART" id="SM00458"/>
    </source>
</evidence>
<evidence type="ECO:0000313" key="5">
    <source>
        <dbReference type="Proteomes" id="UP001596413"/>
    </source>
</evidence>
<feature type="compositionally biased region" description="Basic and acidic residues" evidence="2">
    <location>
        <begin position="640"/>
        <end position="682"/>
    </location>
</feature>
<accession>A0ABW2GJ48</accession>
<feature type="domain" description="Ricin B lectin" evidence="3">
    <location>
        <begin position="327"/>
        <end position="457"/>
    </location>
</feature>
<keyword evidence="5" id="KW-1185">Reference proteome</keyword>
<dbReference type="RefSeq" id="WP_386417781.1">
    <property type="nucleotide sequence ID" value="NZ_JBHSZO010000042.1"/>
</dbReference>